<accession>A0AAW1V605</accession>
<reference evidence="4 5" key="1">
    <citation type="submission" date="2023-03" db="EMBL/GenBank/DDBJ databases">
        <title>Genome insight into feeding habits of ladybird beetles.</title>
        <authorList>
            <person name="Li H.-S."/>
            <person name="Huang Y.-H."/>
            <person name="Pang H."/>
        </authorList>
    </citation>
    <scope>NUCLEOTIDE SEQUENCE [LARGE SCALE GENOMIC DNA]</scope>
    <source>
        <strain evidence="4">SYSU_2023b</strain>
        <tissue evidence="4">Whole body</tissue>
    </source>
</reference>
<dbReference type="GO" id="GO:1990316">
    <property type="term" value="C:Atg1/ULK1 kinase complex"/>
    <property type="evidence" value="ECO:0007669"/>
    <property type="project" value="TreeGrafter"/>
</dbReference>
<dbReference type="GO" id="GO:0000407">
    <property type="term" value="C:phagophore assembly site"/>
    <property type="evidence" value="ECO:0007669"/>
    <property type="project" value="TreeGrafter"/>
</dbReference>
<evidence type="ECO:0000256" key="1">
    <source>
        <dbReference type="ARBA" id="ARBA00007130"/>
    </source>
</evidence>
<evidence type="ECO:0000256" key="2">
    <source>
        <dbReference type="ARBA" id="ARBA00018874"/>
    </source>
</evidence>
<dbReference type="Pfam" id="PF07855">
    <property type="entry name" value="ATG101"/>
    <property type="match status" value="1"/>
</dbReference>
<dbReference type="GO" id="GO:0019901">
    <property type="term" value="F:protein kinase binding"/>
    <property type="evidence" value="ECO:0007669"/>
    <property type="project" value="TreeGrafter"/>
</dbReference>
<dbReference type="Proteomes" id="UP001431783">
    <property type="component" value="Unassembled WGS sequence"/>
</dbReference>
<proteinExistence type="inferred from homology"/>
<dbReference type="EMBL" id="JARQZJ010000121">
    <property type="protein sequence ID" value="KAK9888157.1"/>
    <property type="molecule type" value="Genomic_DNA"/>
</dbReference>
<name>A0AAW1V605_9CUCU</name>
<dbReference type="InterPro" id="IPR012445">
    <property type="entry name" value="ATG101"/>
</dbReference>
<evidence type="ECO:0000313" key="5">
    <source>
        <dbReference type="Proteomes" id="UP001431783"/>
    </source>
</evidence>
<organism evidence="4 5">
    <name type="scientific">Henosepilachna vigintioctopunctata</name>
    <dbReference type="NCBI Taxonomy" id="420089"/>
    <lineage>
        <taxon>Eukaryota</taxon>
        <taxon>Metazoa</taxon>
        <taxon>Ecdysozoa</taxon>
        <taxon>Arthropoda</taxon>
        <taxon>Hexapoda</taxon>
        <taxon>Insecta</taxon>
        <taxon>Pterygota</taxon>
        <taxon>Neoptera</taxon>
        <taxon>Endopterygota</taxon>
        <taxon>Coleoptera</taxon>
        <taxon>Polyphaga</taxon>
        <taxon>Cucujiformia</taxon>
        <taxon>Coccinelloidea</taxon>
        <taxon>Coccinellidae</taxon>
        <taxon>Epilachninae</taxon>
        <taxon>Epilachnini</taxon>
        <taxon>Henosepilachna</taxon>
    </lineage>
</organism>
<evidence type="ECO:0000256" key="3">
    <source>
        <dbReference type="ARBA" id="ARBA00023006"/>
    </source>
</evidence>
<evidence type="ECO:0000313" key="4">
    <source>
        <dbReference type="EMBL" id="KAK9888157.1"/>
    </source>
</evidence>
<sequence length="223" mass="25669">MNANTEILELSIESKQTDEALLSIFHTILFHRSVGKFSYNDDEKYEIGTIGYTDVECDFIDLTYVCLTSTELDQNVRREIGYFGELLRVNDAIGPNAGQISLEFFKKSPNRWLFQQDYIPWEVWTIRLDLLPTTAEQGQAMYREKVGELITEKILYITDVINRYENYTPKIPQKSELGTVFDTSYRDIQPYLFKFSYSVSGSSVPGISVGSSVKKLLRDTLSF</sequence>
<keyword evidence="3" id="KW-0072">Autophagy</keyword>
<keyword evidence="5" id="KW-1185">Reference proteome</keyword>
<gene>
    <name evidence="4" type="ORF">WA026_000426</name>
</gene>
<dbReference type="GO" id="GO:0000045">
    <property type="term" value="P:autophagosome assembly"/>
    <property type="evidence" value="ECO:0007669"/>
    <property type="project" value="TreeGrafter"/>
</dbReference>
<dbReference type="PANTHER" id="PTHR13292:SF0">
    <property type="entry name" value="AUTOPHAGY-RELATED PROTEIN 101"/>
    <property type="match status" value="1"/>
</dbReference>
<protein>
    <recommendedName>
        <fullName evidence="2">Autophagy-related protein 101</fullName>
    </recommendedName>
</protein>
<dbReference type="PANTHER" id="PTHR13292">
    <property type="entry name" value="AUTOPHAGY-RELATED PROTEIN 101"/>
    <property type="match status" value="1"/>
</dbReference>
<comment type="caution">
    <text evidence="4">The sequence shown here is derived from an EMBL/GenBank/DDBJ whole genome shotgun (WGS) entry which is preliminary data.</text>
</comment>
<comment type="similarity">
    <text evidence="1">Belongs to the ATG101 family.</text>
</comment>
<dbReference type="AlphaFoldDB" id="A0AAW1V605"/>